<dbReference type="AlphaFoldDB" id="A0A643K0A0"/>
<evidence type="ECO:0000259" key="3">
    <source>
        <dbReference type="Pfam" id="PF00881"/>
    </source>
</evidence>
<dbReference type="InterPro" id="IPR000415">
    <property type="entry name" value="Nitroreductase-like"/>
</dbReference>
<feature type="domain" description="Nitroreductase" evidence="3">
    <location>
        <begin position="8"/>
        <end position="182"/>
    </location>
</feature>
<evidence type="ECO:0000313" key="4">
    <source>
        <dbReference type="EMBL" id="KAB1187701.1"/>
    </source>
</evidence>
<dbReference type="GO" id="GO:0016491">
    <property type="term" value="F:oxidoreductase activity"/>
    <property type="evidence" value="ECO:0007669"/>
    <property type="project" value="UniProtKB-KW"/>
</dbReference>
<comment type="caution">
    <text evidence="4">The sequence shown here is derived from an EMBL/GenBank/DDBJ whole genome shotgun (WGS) entry which is preliminary data.</text>
</comment>
<sequence>MEFKEVATTRRSIHEYADEPLDDETLETIFENAIQAPSSYNLQPWEFVVLREDETQEALRAAAYDQEHVTGAAASVVILGNKDPEAHAETIADDMLEKGYLPNEEVRDDILGNIAGMADLPEQERRVWTVRSTSLVSMALMHAAWDEGVATCAIGGFDPDAVLDAFDIDGDQYEPVMLLTMGIPAEDAGELQAEPKYRRPVDEVVHYEEFSPEREAVPAPADD</sequence>
<reference evidence="4" key="1">
    <citation type="submission" date="2019-09" db="EMBL/GenBank/DDBJ databases">
        <title>Genomic analysis of Haloferax sp. CBA1149.</title>
        <authorList>
            <person name="Roh S.W."/>
        </authorList>
    </citation>
    <scope>NUCLEOTIDE SEQUENCE</scope>
    <source>
        <strain evidence="4">CBA1149</strain>
    </source>
</reference>
<keyword evidence="2" id="KW-0560">Oxidoreductase</keyword>
<dbReference type="SUPFAM" id="SSF55469">
    <property type="entry name" value="FMN-dependent nitroreductase-like"/>
    <property type="match status" value="1"/>
</dbReference>
<protein>
    <submittedName>
        <fullName evidence="4">Nitroreductase family protein</fullName>
    </submittedName>
</protein>
<evidence type="ECO:0000256" key="2">
    <source>
        <dbReference type="ARBA" id="ARBA00023002"/>
    </source>
</evidence>
<organism evidence="4">
    <name type="scientific">Haloferax sp. CBA1149</name>
    <dbReference type="NCBI Taxonomy" id="2650753"/>
    <lineage>
        <taxon>Archaea</taxon>
        <taxon>Methanobacteriati</taxon>
        <taxon>Methanobacteriota</taxon>
        <taxon>Stenosarchaea group</taxon>
        <taxon>Halobacteria</taxon>
        <taxon>Halobacteriales</taxon>
        <taxon>Haloferacaceae</taxon>
        <taxon>Haloferax</taxon>
    </lineage>
</organism>
<dbReference type="RefSeq" id="WP_151136634.1">
    <property type="nucleotide sequence ID" value="NZ_VZUS01000001.1"/>
</dbReference>
<accession>A0A643K0A0</accession>
<dbReference type="EMBL" id="VZUS01000001">
    <property type="protein sequence ID" value="KAB1187701.1"/>
    <property type="molecule type" value="Genomic_DNA"/>
</dbReference>
<dbReference type="PANTHER" id="PTHR43673:SF10">
    <property type="entry name" value="NADH DEHYDROGENASE_NAD(P)H NITROREDUCTASE XCC3605-RELATED"/>
    <property type="match status" value="1"/>
</dbReference>
<dbReference type="Pfam" id="PF00881">
    <property type="entry name" value="Nitroreductase"/>
    <property type="match status" value="1"/>
</dbReference>
<gene>
    <name evidence="4" type="ORF">Hfx1149_06500</name>
</gene>
<dbReference type="PANTHER" id="PTHR43673">
    <property type="entry name" value="NAD(P)H NITROREDUCTASE YDGI-RELATED"/>
    <property type="match status" value="1"/>
</dbReference>
<evidence type="ECO:0000256" key="1">
    <source>
        <dbReference type="ARBA" id="ARBA00007118"/>
    </source>
</evidence>
<dbReference type="InterPro" id="IPR029479">
    <property type="entry name" value="Nitroreductase"/>
</dbReference>
<dbReference type="Gene3D" id="3.40.109.10">
    <property type="entry name" value="NADH Oxidase"/>
    <property type="match status" value="1"/>
</dbReference>
<proteinExistence type="inferred from homology"/>
<comment type="similarity">
    <text evidence="1">Belongs to the nitroreductase family.</text>
</comment>
<name>A0A643K0A0_9EURY</name>